<sequence length="469" mass="51983">MTTWREKFIQETQGISSDVSYEESAQILRDLVKSKMLKFTDIQNDPDRFFEAHRLLLAPATRGPGFGIRFTVQFNLFAGSIIGLGNPEQVAMLDTFADEGRLGCFCLTEKGAGVNSGLVVETTATWVPEKQKFLLHCPTPSSEKNWISQGLTASKAVVIANLIIAGKAYGPHGFIIDLRDGESGSSLPGISMTDMGKKTTGNDLDNASIKFTNVWLEKSALLSRFADIQNDKYVQTTKERMRLEVIGQRLLTGRLAIAQAGIIFAEKLFEETKKFADQRKVWAPKGAPDTFLSSLPHLKYLFAEADERLQRLTRFCDVVEKRLSKVLTDRSIPSADLVEAIGVCKVSSIEDSIELCHRLKQEVGSYGLMDGTGFEHVDFLQCCKFAEGDSRILSQKMARDTMKAFKSGNPLKDDNVKQACVNLAAGLASSKVNPLVAWNEQWKLVYKLAEAVRESHIREAVGPLNMSKL</sequence>
<dbReference type="GO" id="GO:0033540">
    <property type="term" value="P:fatty acid beta-oxidation using acyl-CoA oxidase"/>
    <property type="evidence" value="ECO:0007669"/>
    <property type="project" value="TreeGrafter"/>
</dbReference>
<dbReference type="GO" id="GO:0055088">
    <property type="term" value="P:lipid homeostasis"/>
    <property type="evidence" value="ECO:0007669"/>
    <property type="project" value="TreeGrafter"/>
</dbReference>
<dbReference type="InterPro" id="IPR046373">
    <property type="entry name" value="Acyl-CoA_Oxase/DH_mid-dom_sf"/>
</dbReference>
<dbReference type="GO" id="GO:0005504">
    <property type="term" value="F:fatty acid binding"/>
    <property type="evidence" value="ECO:0007669"/>
    <property type="project" value="TreeGrafter"/>
</dbReference>
<dbReference type="InterPro" id="IPR009100">
    <property type="entry name" value="AcylCoA_DH/oxidase_NM_dom_sf"/>
</dbReference>
<protein>
    <recommendedName>
        <fullName evidence="4">Acyl-CoA dehydrogenase/oxidase C-terminal domain-containing protein</fullName>
    </recommendedName>
</protein>
<evidence type="ECO:0000313" key="5">
    <source>
        <dbReference type="EMBL" id="CAE0441105.1"/>
    </source>
</evidence>
<evidence type="ECO:0000256" key="2">
    <source>
        <dbReference type="ARBA" id="ARBA00022630"/>
    </source>
</evidence>
<dbReference type="InterPro" id="IPR012258">
    <property type="entry name" value="Acyl-CoA_oxidase"/>
</dbReference>
<proteinExistence type="inferred from homology"/>
<evidence type="ECO:0000256" key="1">
    <source>
        <dbReference type="ARBA" id="ARBA00009347"/>
    </source>
</evidence>
<dbReference type="GO" id="GO:0003997">
    <property type="term" value="F:acyl-CoA oxidase activity"/>
    <property type="evidence" value="ECO:0007669"/>
    <property type="project" value="InterPro"/>
</dbReference>
<dbReference type="GO" id="GO:0071949">
    <property type="term" value="F:FAD binding"/>
    <property type="evidence" value="ECO:0007669"/>
    <property type="project" value="InterPro"/>
</dbReference>
<dbReference type="SUPFAM" id="SSF56645">
    <property type="entry name" value="Acyl-CoA dehydrogenase NM domain-like"/>
    <property type="match status" value="1"/>
</dbReference>
<dbReference type="GO" id="GO:0005777">
    <property type="term" value="C:peroxisome"/>
    <property type="evidence" value="ECO:0007669"/>
    <property type="project" value="InterPro"/>
</dbReference>
<dbReference type="SUPFAM" id="SSF47203">
    <property type="entry name" value="Acyl-CoA dehydrogenase C-terminal domain-like"/>
    <property type="match status" value="1"/>
</dbReference>
<comment type="similarity">
    <text evidence="1">Belongs to the acyl-CoA dehydrogenase family.</text>
</comment>
<dbReference type="AlphaFoldDB" id="A0A7S3UYT2"/>
<dbReference type="EMBL" id="HBIN01014831">
    <property type="protein sequence ID" value="CAE0441105.1"/>
    <property type="molecule type" value="Transcribed_RNA"/>
</dbReference>
<feature type="domain" description="Acyl-CoA dehydrogenase/oxidase C-terminal" evidence="4">
    <location>
        <begin position="244"/>
        <end position="399"/>
    </location>
</feature>
<accession>A0A7S3UYT2</accession>
<reference evidence="5" key="1">
    <citation type="submission" date="2021-01" db="EMBL/GenBank/DDBJ databases">
        <authorList>
            <person name="Corre E."/>
            <person name="Pelletier E."/>
            <person name="Niang G."/>
            <person name="Scheremetjew M."/>
            <person name="Finn R."/>
            <person name="Kale V."/>
            <person name="Holt S."/>
            <person name="Cochrane G."/>
            <person name="Meng A."/>
            <person name="Brown T."/>
            <person name="Cohen L."/>
        </authorList>
    </citation>
    <scope>NUCLEOTIDE SEQUENCE</scope>
    <source>
        <strain evidence="5">GSBS06</strain>
    </source>
</reference>
<dbReference type="Gene3D" id="2.40.110.10">
    <property type="entry name" value="Butyryl-CoA Dehydrogenase, subunit A, domain 2"/>
    <property type="match status" value="1"/>
</dbReference>
<dbReference type="Gene3D" id="1.20.140.10">
    <property type="entry name" value="Butyryl-CoA Dehydrogenase, subunit A, domain 3"/>
    <property type="match status" value="1"/>
</dbReference>
<evidence type="ECO:0000259" key="4">
    <source>
        <dbReference type="Pfam" id="PF00441"/>
    </source>
</evidence>
<keyword evidence="3" id="KW-0274">FAD</keyword>
<dbReference type="InterPro" id="IPR036250">
    <property type="entry name" value="AcylCo_DH-like_C"/>
</dbReference>
<dbReference type="Pfam" id="PF00441">
    <property type="entry name" value="Acyl-CoA_dh_1"/>
    <property type="match status" value="1"/>
</dbReference>
<organism evidence="5">
    <name type="scientific">Aplanochytrium stocchinoi</name>
    <dbReference type="NCBI Taxonomy" id="215587"/>
    <lineage>
        <taxon>Eukaryota</taxon>
        <taxon>Sar</taxon>
        <taxon>Stramenopiles</taxon>
        <taxon>Bigyra</taxon>
        <taxon>Labyrinthulomycetes</taxon>
        <taxon>Thraustochytrida</taxon>
        <taxon>Thraustochytriidae</taxon>
        <taxon>Aplanochytrium</taxon>
    </lineage>
</organism>
<dbReference type="InterPro" id="IPR009075">
    <property type="entry name" value="AcylCo_DH/oxidase_C"/>
</dbReference>
<dbReference type="PANTHER" id="PTHR10909">
    <property type="entry name" value="ELECTRON TRANSPORT OXIDOREDUCTASE"/>
    <property type="match status" value="1"/>
</dbReference>
<gene>
    <name evidence="5" type="ORF">ASTO00021_LOCUS11246</name>
</gene>
<name>A0A7S3UYT2_9STRA</name>
<evidence type="ECO:0000256" key="3">
    <source>
        <dbReference type="ARBA" id="ARBA00022827"/>
    </source>
</evidence>
<keyword evidence="2" id="KW-0285">Flavoprotein</keyword>